<comment type="caution">
    <text evidence="3">The sequence shown here is derived from an EMBL/GenBank/DDBJ whole genome shotgun (WGS) entry which is preliminary data.</text>
</comment>
<dbReference type="VEuPathDB" id="TriTrypDB:TcCLB.509753.60"/>
<keyword evidence="2" id="KW-0732">Signal</keyword>
<dbReference type="VEuPathDB" id="TriTrypDB:TcCLB.507295.50"/>
<dbReference type="VEuPathDB" id="TriTrypDB:TcBrA4_0170680"/>
<feature type="region of interest" description="Disordered" evidence="1">
    <location>
        <begin position="110"/>
        <end position="385"/>
    </location>
</feature>
<reference evidence="3 4" key="1">
    <citation type="journal article" date="2018" name="Microb. Genom.">
        <title>Expanding an expanded genome: long-read sequencing of Trypanosoma cruzi.</title>
        <authorList>
            <person name="Berna L."/>
            <person name="Rodriguez M."/>
            <person name="Chiribao M.L."/>
            <person name="Parodi-Talice A."/>
            <person name="Pita S."/>
            <person name="Rijo G."/>
            <person name="Alvarez-Valin F."/>
            <person name="Robello C."/>
        </authorList>
    </citation>
    <scope>NUCLEOTIDE SEQUENCE [LARGE SCALE GENOMIC DNA]</scope>
    <source>
        <strain evidence="3 4">TCC</strain>
    </source>
</reference>
<dbReference type="VEuPathDB" id="TriTrypDB:C3747_17g87"/>
<feature type="chain" id="PRO_5016087370" evidence="2">
    <location>
        <begin position="29"/>
        <end position="410"/>
    </location>
</feature>
<dbReference type="VEuPathDB" id="TriTrypDB:BCY84_06947"/>
<dbReference type="VEuPathDB" id="TriTrypDB:C4B63_172g41"/>
<evidence type="ECO:0000313" key="3">
    <source>
        <dbReference type="EMBL" id="PWV17670.1"/>
    </source>
</evidence>
<evidence type="ECO:0000256" key="1">
    <source>
        <dbReference type="SAM" id="MobiDB-lite"/>
    </source>
</evidence>
<dbReference type="AlphaFoldDB" id="A0A2V2X9Y3"/>
<feature type="compositionally biased region" description="Low complexity" evidence="1">
    <location>
        <begin position="154"/>
        <end position="172"/>
    </location>
</feature>
<dbReference type="VEuPathDB" id="TriTrypDB:ECC02_010380"/>
<dbReference type="VEuPathDB" id="TriTrypDB:Tc_MARK_5419"/>
<organism evidence="3 4">
    <name type="scientific">Trypanosoma cruzi</name>
    <dbReference type="NCBI Taxonomy" id="5693"/>
    <lineage>
        <taxon>Eukaryota</taxon>
        <taxon>Discoba</taxon>
        <taxon>Euglenozoa</taxon>
        <taxon>Kinetoplastea</taxon>
        <taxon>Metakinetoplastina</taxon>
        <taxon>Trypanosomatida</taxon>
        <taxon>Trypanosomatidae</taxon>
        <taxon>Trypanosoma</taxon>
        <taxon>Schizotrypanum</taxon>
    </lineage>
</organism>
<dbReference type="VEuPathDB" id="TriTrypDB:TcYC6_0163070"/>
<evidence type="ECO:0000256" key="2">
    <source>
        <dbReference type="SAM" id="SignalP"/>
    </source>
</evidence>
<accession>A0A2V2X9Y3</accession>
<feature type="compositionally biased region" description="Low complexity" evidence="1">
    <location>
        <begin position="353"/>
        <end position="380"/>
    </location>
</feature>
<proteinExistence type="predicted"/>
<dbReference type="Proteomes" id="UP000246078">
    <property type="component" value="Unassembled WGS sequence"/>
</dbReference>
<sequence length="410" mass="42441">MAMMMTGRVLLLVCALCVLWCGVSVVMASNVGGFALHADISVLFGRWYSLMMRDCESTSAFKNGTVNESAVGECKREAKKALCDFFYGDHSGEHDASHLHSICLPDVGTGGAVDQQAQEQISTLRETGKPAPPTTPQGLSEELPDPPPIPALEGTPASAGASSQAPPIQASTEPTVTAKQAEPNTAGSVPPTQSQGGPETMRPPQEPPKLSSIPDTGTQRDPPTEDRAEQTLSPAKANDNSNDYNEEDTAEESTIDTPASGAVQKEGNESETPGSGLKKTKTPHTTVEGSNTVKPGDGESSPTGPPAGESDAATTTTTNNHDPRSLNNNGNNTFTEEVDQKEATRKPKNAPDSTDTAAAKSEASATAINISTNTTKKTTTGDSSTAVSHTTFPLLLLLVACAAAAAVVAA</sequence>
<feature type="compositionally biased region" description="Polar residues" evidence="1">
    <location>
        <begin position="230"/>
        <end position="243"/>
    </location>
</feature>
<feature type="compositionally biased region" description="Polar residues" evidence="1">
    <location>
        <begin position="173"/>
        <end position="197"/>
    </location>
</feature>
<dbReference type="EMBL" id="PRFC01000017">
    <property type="protein sequence ID" value="PWV17670.1"/>
    <property type="molecule type" value="Genomic_DNA"/>
</dbReference>
<feature type="compositionally biased region" description="Polar residues" evidence="1">
    <location>
        <begin position="283"/>
        <end position="293"/>
    </location>
</feature>
<feature type="compositionally biased region" description="Polar residues" evidence="1">
    <location>
        <begin position="115"/>
        <end position="125"/>
    </location>
</feature>
<name>A0A2V2X9Y3_TRYCR</name>
<dbReference type="VEuPathDB" id="TriTrypDB:TcCLB.511599.90"/>
<protein>
    <submittedName>
        <fullName evidence="3">Mucin-associated surface protein (MASP)</fullName>
    </submittedName>
</protein>
<dbReference type="VEuPathDB" id="TriTrypDB:TcCL_ESM07050"/>
<feature type="signal peptide" evidence="2">
    <location>
        <begin position="1"/>
        <end position="28"/>
    </location>
</feature>
<feature type="compositionally biased region" description="Polar residues" evidence="1">
    <location>
        <begin position="325"/>
        <end position="335"/>
    </location>
</feature>
<feature type="compositionally biased region" description="Acidic residues" evidence="1">
    <location>
        <begin position="244"/>
        <end position="254"/>
    </location>
</feature>
<dbReference type="VEuPathDB" id="TriTrypDB:TCSYLVIO_009463"/>
<evidence type="ECO:0000313" key="4">
    <source>
        <dbReference type="Proteomes" id="UP000246078"/>
    </source>
</evidence>
<gene>
    <name evidence="3" type="ORF">C3747_17g87</name>
</gene>